<dbReference type="PANTHER" id="PTHR11256">
    <property type="entry name" value="BCL-2 RELATED"/>
    <property type="match status" value="1"/>
</dbReference>
<comment type="caution">
    <text evidence="9">The sequence shown here is derived from an EMBL/GenBank/DDBJ whole genome shotgun (WGS) entry which is preliminary data.</text>
</comment>
<keyword evidence="6" id="KW-0539">Nucleus</keyword>
<evidence type="ECO:0000256" key="5">
    <source>
        <dbReference type="ARBA" id="ARBA00022703"/>
    </source>
</evidence>
<feature type="compositionally biased region" description="Gly residues" evidence="7">
    <location>
        <begin position="88"/>
        <end position="97"/>
    </location>
</feature>
<feature type="region of interest" description="Disordered" evidence="7">
    <location>
        <begin position="83"/>
        <end position="115"/>
    </location>
</feature>
<dbReference type="AlphaFoldDB" id="A0A6A4SLU2"/>
<keyword evidence="4" id="KW-0963">Cytoplasm</keyword>
<dbReference type="GO" id="GO:0097192">
    <property type="term" value="P:extrinsic apoptotic signaling pathway in absence of ligand"/>
    <property type="evidence" value="ECO:0007669"/>
    <property type="project" value="TreeGrafter"/>
</dbReference>
<dbReference type="SUPFAM" id="SSF56854">
    <property type="entry name" value="Bcl-2 inhibitors of programmed cell death"/>
    <property type="match status" value="1"/>
</dbReference>
<organism evidence="9 10">
    <name type="scientific">Scophthalmus maximus</name>
    <name type="common">Turbot</name>
    <name type="synonym">Psetta maxima</name>
    <dbReference type="NCBI Taxonomy" id="52904"/>
    <lineage>
        <taxon>Eukaryota</taxon>
        <taxon>Metazoa</taxon>
        <taxon>Chordata</taxon>
        <taxon>Craniata</taxon>
        <taxon>Vertebrata</taxon>
        <taxon>Euteleostomi</taxon>
        <taxon>Actinopterygii</taxon>
        <taxon>Neopterygii</taxon>
        <taxon>Teleostei</taxon>
        <taxon>Neoteleostei</taxon>
        <taxon>Acanthomorphata</taxon>
        <taxon>Carangaria</taxon>
        <taxon>Pleuronectiformes</taxon>
        <taxon>Pleuronectoidei</taxon>
        <taxon>Scophthalmidae</taxon>
        <taxon>Scophthalmus</taxon>
    </lineage>
</organism>
<dbReference type="InterPro" id="IPR036834">
    <property type="entry name" value="Bcl-2-like_sf"/>
</dbReference>
<dbReference type="PANTHER" id="PTHR11256:SF46">
    <property type="entry name" value="INDUCED MYELOID LEUKEMIA CELL DIFFERENTIATION PROTEIN MCL-1"/>
    <property type="match status" value="1"/>
</dbReference>
<dbReference type="Gene3D" id="1.10.437.10">
    <property type="entry name" value="Blc2-like"/>
    <property type="match status" value="1"/>
</dbReference>
<evidence type="ECO:0000256" key="1">
    <source>
        <dbReference type="ARBA" id="ARBA00004123"/>
    </source>
</evidence>
<evidence type="ECO:0000256" key="7">
    <source>
        <dbReference type="SAM" id="MobiDB-lite"/>
    </source>
</evidence>
<dbReference type="GO" id="GO:0042981">
    <property type="term" value="P:regulation of apoptotic process"/>
    <property type="evidence" value="ECO:0007669"/>
    <property type="project" value="InterPro"/>
</dbReference>
<sequence>MNIIPSTKRAAFNVTTGVMGCLILPQNGVVEGAMHYGSGNSLPQIAVGSVIDSRGGNVGAGDAPKRPKNLQVSATKAYAAKSCREDGGGGGDVGGGSLPSTPESDGEHDVSGCPAADEALDSFTRELISQFLRDYVARTDPRWTDSKALSTMKRVVDRLVEKHRYAYNGMMNRLSLDNRRDDVTFVGAVARSLFGDGNTNWGRVSSLVAFGAVVSQHLKETGRGNCVELVGQEISTYLLTDQRDWLVKNNSWEGFVEFFRVADPETTMRNTLIGLAGFAGVGATLALLIRGEDLREQVNKPPEPPNQNMIQVEHYELRKKVLTETVSGSVDETRYA</sequence>
<dbReference type="GO" id="GO:0008630">
    <property type="term" value="P:intrinsic apoptotic signaling pathway in response to DNA damage"/>
    <property type="evidence" value="ECO:0007669"/>
    <property type="project" value="TreeGrafter"/>
</dbReference>
<dbReference type="GO" id="GO:0051400">
    <property type="term" value="F:BH domain binding"/>
    <property type="evidence" value="ECO:0007669"/>
    <property type="project" value="TreeGrafter"/>
</dbReference>
<evidence type="ECO:0000256" key="6">
    <source>
        <dbReference type="ARBA" id="ARBA00023242"/>
    </source>
</evidence>
<dbReference type="CDD" id="cd06845">
    <property type="entry name" value="Bcl-2_like"/>
    <property type="match status" value="1"/>
</dbReference>
<dbReference type="InterPro" id="IPR013281">
    <property type="entry name" value="Apop_reg_Mc1"/>
</dbReference>
<dbReference type="EMBL" id="VEVO01000014">
    <property type="protein sequence ID" value="KAF0032111.1"/>
    <property type="molecule type" value="Genomic_DNA"/>
</dbReference>
<comment type="subcellular location">
    <subcellularLocation>
        <location evidence="2">Cytoplasm</location>
    </subcellularLocation>
    <subcellularLocation>
        <location evidence="1">Nucleus</location>
    </subcellularLocation>
</comment>
<accession>A0A6A4SLU2</accession>
<comment type="similarity">
    <text evidence="3">Belongs to the Bcl-2 family.</text>
</comment>
<dbReference type="FunFam" id="1.10.437.10:FF:000017">
    <property type="entry name" value="MCL1, BCL2 family apoptosis regulator"/>
    <property type="match status" value="1"/>
</dbReference>
<gene>
    <name evidence="9" type="ORF">F2P81_016666</name>
</gene>
<keyword evidence="5" id="KW-0053">Apoptosis</keyword>
<dbReference type="Proteomes" id="UP000438429">
    <property type="component" value="Unassembled WGS sequence"/>
</dbReference>
<dbReference type="InterPro" id="IPR002475">
    <property type="entry name" value="Bcl2-like"/>
</dbReference>
<proteinExistence type="inferred from homology"/>
<evidence type="ECO:0000256" key="4">
    <source>
        <dbReference type="ARBA" id="ARBA00022490"/>
    </source>
</evidence>
<evidence type="ECO:0000313" key="10">
    <source>
        <dbReference type="Proteomes" id="UP000438429"/>
    </source>
</evidence>
<dbReference type="GO" id="GO:0005741">
    <property type="term" value="C:mitochondrial outer membrane"/>
    <property type="evidence" value="ECO:0007669"/>
    <property type="project" value="TreeGrafter"/>
</dbReference>
<dbReference type="InterPro" id="IPR026298">
    <property type="entry name" value="Bcl-2_fam"/>
</dbReference>
<dbReference type="PRINTS" id="PR01862">
    <property type="entry name" value="BCL2FAMILY"/>
</dbReference>
<dbReference type="Pfam" id="PF00452">
    <property type="entry name" value="Bcl-2"/>
    <property type="match status" value="1"/>
</dbReference>
<dbReference type="PROSITE" id="PS50062">
    <property type="entry name" value="BCL2_FAMILY"/>
    <property type="match status" value="1"/>
</dbReference>
<evidence type="ECO:0000256" key="2">
    <source>
        <dbReference type="ARBA" id="ARBA00004496"/>
    </source>
</evidence>
<protein>
    <recommendedName>
        <fullName evidence="8">Bcl-2 Bcl-2 homology region 1-3 domain-containing protein</fullName>
    </recommendedName>
</protein>
<evidence type="ECO:0000259" key="8">
    <source>
        <dbReference type="SMART" id="SM00337"/>
    </source>
</evidence>
<evidence type="ECO:0000313" key="9">
    <source>
        <dbReference type="EMBL" id="KAF0032111.1"/>
    </source>
</evidence>
<feature type="domain" description="Bcl-2 Bcl-2 homology region 1-3" evidence="8">
    <location>
        <begin position="152"/>
        <end position="252"/>
    </location>
</feature>
<evidence type="ECO:0000256" key="3">
    <source>
        <dbReference type="ARBA" id="ARBA00009458"/>
    </source>
</evidence>
<dbReference type="PRINTS" id="PR01866">
    <property type="entry name" value="APOPREGMCL1"/>
</dbReference>
<dbReference type="GO" id="GO:0001836">
    <property type="term" value="P:release of cytochrome c from mitochondria"/>
    <property type="evidence" value="ECO:0007669"/>
    <property type="project" value="TreeGrafter"/>
</dbReference>
<name>A0A6A4SLU2_SCOMX</name>
<dbReference type="SMART" id="SM00337">
    <property type="entry name" value="BCL"/>
    <property type="match status" value="1"/>
</dbReference>
<dbReference type="GO" id="GO:0008053">
    <property type="term" value="P:mitochondrial fusion"/>
    <property type="evidence" value="ECO:0007669"/>
    <property type="project" value="TreeGrafter"/>
</dbReference>
<dbReference type="GO" id="GO:0005634">
    <property type="term" value="C:nucleus"/>
    <property type="evidence" value="ECO:0007669"/>
    <property type="project" value="UniProtKB-SubCell"/>
</dbReference>
<dbReference type="GO" id="GO:0015267">
    <property type="term" value="F:channel activity"/>
    <property type="evidence" value="ECO:0007669"/>
    <property type="project" value="TreeGrafter"/>
</dbReference>
<dbReference type="InterPro" id="IPR046371">
    <property type="entry name" value="Bcl-2_BH1-3"/>
</dbReference>
<reference evidence="9 10" key="1">
    <citation type="submission" date="2019-06" db="EMBL/GenBank/DDBJ databases">
        <title>Draft genomes of female and male turbot (Scophthalmus maximus).</title>
        <authorList>
            <person name="Xu H."/>
            <person name="Xu X.-W."/>
            <person name="Shao C."/>
            <person name="Chen S."/>
        </authorList>
    </citation>
    <scope>NUCLEOTIDE SEQUENCE [LARGE SCALE GENOMIC DNA]</scope>
    <source>
        <strain evidence="9">Ysfricsl-2016a</strain>
        <tissue evidence="9">Blood</tissue>
    </source>
</reference>